<comment type="similarity">
    <text evidence="2">Belongs to the threonine aldolase family.</text>
</comment>
<dbReference type="RefSeq" id="WP_099106363.1">
    <property type="nucleotide sequence ID" value="NZ_JAATJF010000001.1"/>
</dbReference>
<dbReference type="NCBIfam" id="NF041359">
    <property type="entry name" value="GntG_guanitoxin"/>
    <property type="match status" value="1"/>
</dbReference>
<dbReference type="Gene3D" id="3.40.640.10">
    <property type="entry name" value="Type I PLP-dependent aspartate aminotransferase-like (Major domain)"/>
    <property type="match status" value="1"/>
</dbReference>
<dbReference type="SUPFAM" id="SSF53383">
    <property type="entry name" value="PLP-dependent transferases"/>
    <property type="match status" value="1"/>
</dbReference>
<keyword evidence="3" id="KW-0663">Pyridoxal phosphate</keyword>
<sequence>MTVNLISDTATQPTPAMLEAMFSAPVGDDVFRQDPTVNELEAFAAKLFGMPAALFCPSGTMTNQLAIKCHTRALDEVICEENSHIYQYEGGVYSLLSNVSISLLRGERGKVLPGQVAAAVKPRYDWLPRTRLLVLENTCNKGGGSIYTLDEASQLVSEAREFGLAVHLDGARLFNALVETGESPAAWGSLFDTVSICLSKGLGAPVGSLLLGSEELIAEARRYRKVFGGGMRQAGYLAAAGIFALQHHVDRLRDDNARARRLATVLPDLPYVASVAKTETNICIFHLAGELTAADFLTELRAEGIEATPFGPQTVRFTTHLGVDDAQIEFVIDRLHHLTPRVSQPVRG</sequence>
<evidence type="ECO:0000313" key="7">
    <source>
        <dbReference type="EMBL" id="PHK98753.1"/>
    </source>
</evidence>
<evidence type="ECO:0000256" key="2">
    <source>
        <dbReference type="ARBA" id="ARBA00006966"/>
    </source>
</evidence>
<dbReference type="InterPro" id="IPR015421">
    <property type="entry name" value="PyrdxlP-dep_Trfase_major"/>
</dbReference>
<gene>
    <name evidence="7" type="ORF">CGL56_09825</name>
</gene>
<dbReference type="InterPro" id="IPR023603">
    <property type="entry name" value="Low_specificity_L-TA-like"/>
</dbReference>
<evidence type="ECO:0000313" key="8">
    <source>
        <dbReference type="Proteomes" id="UP000226437"/>
    </source>
</evidence>
<dbReference type="GO" id="GO:0005829">
    <property type="term" value="C:cytosol"/>
    <property type="evidence" value="ECO:0007669"/>
    <property type="project" value="TreeGrafter"/>
</dbReference>
<dbReference type="InterPro" id="IPR015424">
    <property type="entry name" value="PyrdxlP-dep_Trfase"/>
</dbReference>
<dbReference type="PANTHER" id="PTHR48097:SF9">
    <property type="entry name" value="L-THREONINE ALDOLASE"/>
    <property type="match status" value="1"/>
</dbReference>
<dbReference type="InterPro" id="IPR001597">
    <property type="entry name" value="ArAA_b-elim_lyase/Thr_aldolase"/>
</dbReference>
<dbReference type="Gene3D" id="3.90.1150.10">
    <property type="entry name" value="Aspartate Aminotransferase, domain 1"/>
    <property type="match status" value="1"/>
</dbReference>
<dbReference type="PANTHER" id="PTHR48097">
    <property type="entry name" value="L-THREONINE ALDOLASE-RELATED"/>
    <property type="match status" value="1"/>
</dbReference>
<protein>
    <submittedName>
        <fullName evidence="7">Threonine aldolase</fullName>
    </submittedName>
</protein>
<accession>A0A2G0CFI9</accession>
<dbReference type="InterPro" id="IPR015422">
    <property type="entry name" value="PyrdxlP-dep_Trfase_small"/>
</dbReference>
<proteinExistence type="inferred from homology"/>
<feature type="domain" description="Aromatic amino acid beta-eliminating lyase/threonine aldolase" evidence="6">
    <location>
        <begin position="4"/>
        <end position="286"/>
    </location>
</feature>
<organism evidence="7 8">
    <name type="scientific">Neolewinella marina</name>
    <dbReference type="NCBI Taxonomy" id="438751"/>
    <lineage>
        <taxon>Bacteria</taxon>
        <taxon>Pseudomonadati</taxon>
        <taxon>Bacteroidota</taxon>
        <taxon>Saprospiria</taxon>
        <taxon>Saprospirales</taxon>
        <taxon>Lewinellaceae</taxon>
        <taxon>Neolewinella</taxon>
    </lineage>
</organism>
<comment type="caution">
    <text evidence="7">The sequence shown here is derived from an EMBL/GenBank/DDBJ whole genome shotgun (WGS) entry which is preliminary data.</text>
</comment>
<keyword evidence="8" id="KW-1185">Reference proteome</keyword>
<dbReference type="GO" id="GO:0006545">
    <property type="term" value="P:glycine biosynthetic process"/>
    <property type="evidence" value="ECO:0007669"/>
    <property type="project" value="TreeGrafter"/>
</dbReference>
<name>A0A2G0CFI9_9BACT</name>
<evidence type="ECO:0000256" key="5">
    <source>
        <dbReference type="PIRSR" id="PIRSR017617-1"/>
    </source>
</evidence>
<dbReference type="OrthoDB" id="9774495at2"/>
<dbReference type="FunFam" id="3.40.640.10:FF:000030">
    <property type="entry name" value="Low-specificity L-threonine aldolase"/>
    <property type="match status" value="1"/>
</dbReference>
<dbReference type="GO" id="GO:0006567">
    <property type="term" value="P:L-threonine catabolic process"/>
    <property type="evidence" value="ECO:0007669"/>
    <property type="project" value="TreeGrafter"/>
</dbReference>
<dbReference type="PIRSF" id="PIRSF017617">
    <property type="entry name" value="Thr_aldolase"/>
    <property type="match status" value="1"/>
</dbReference>
<keyword evidence="4" id="KW-0456">Lyase</keyword>
<dbReference type="EMBL" id="PDLO01000003">
    <property type="protein sequence ID" value="PHK98753.1"/>
    <property type="molecule type" value="Genomic_DNA"/>
</dbReference>
<evidence type="ECO:0000259" key="6">
    <source>
        <dbReference type="Pfam" id="PF01212"/>
    </source>
</evidence>
<comment type="cofactor">
    <cofactor evidence="1">
        <name>pyridoxal 5'-phosphate</name>
        <dbReference type="ChEBI" id="CHEBI:597326"/>
    </cofactor>
</comment>
<dbReference type="Pfam" id="PF01212">
    <property type="entry name" value="Beta_elim_lyase"/>
    <property type="match status" value="1"/>
</dbReference>
<evidence type="ECO:0000256" key="4">
    <source>
        <dbReference type="ARBA" id="ARBA00023239"/>
    </source>
</evidence>
<dbReference type="AlphaFoldDB" id="A0A2G0CFI9"/>
<feature type="modified residue" description="N6-(pyridoxal phosphate)lysine" evidence="5">
    <location>
        <position position="200"/>
    </location>
</feature>
<dbReference type="Proteomes" id="UP000226437">
    <property type="component" value="Unassembled WGS sequence"/>
</dbReference>
<dbReference type="GO" id="GO:0008732">
    <property type="term" value="F:L-allo-threonine aldolase activity"/>
    <property type="evidence" value="ECO:0007669"/>
    <property type="project" value="TreeGrafter"/>
</dbReference>
<reference evidence="7 8" key="1">
    <citation type="submission" date="2017-10" db="EMBL/GenBank/DDBJ databases">
        <title>The draft genome sequence of Lewinella marina KCTC 32374.</title>
        <authorList>
            <person name="Wang K."/>
        </authorList>
    </citation>
    <scope>NUCLEOTIDE SEQUENCE [LARGE SCALE GENOMIC DNA]</scope>
    <source>
        <strain evidence="7 8">MKG-38</strain>
    </source>
</reference>
<evidence type="ECO:0000256" key="3">
    <source>
        <dbReference type="ARBA" id="ARBA00022898"/>
    </source>
</evidence>
<evidence type="ECO:0000256" key="1">
    <source>
        <dbReference type="ARBA" id="ARBA00001933"/>
    </source>
</evidence>